<feature type="non-terminal residue" evidence="8">
    <location>
        <position position="306"/>
    </location>
</feature>
<dbReference type="PROSITE" id="PS00139">
    <property type="entry name" value="THIOL_PROTEASE_CYS"/>
    <property type="match status" value="1"/>
</dbReference>
<comment type="similarity">
    <text evidence="1">Belongs to the peptidase C1 family.</text>
</comment>
<dbReference type="InterPro" id="IPR013128">
    <property type="entry name" value="Peptidase_C1A"/>
</dbReference>
<dbReference type="Pfam" id="PF00112">
    <property type="entry name" value="Peptidase_C1"/>
    <property type="match status" value="1"/>
</dbReference>
<dbReference type="SMART" id="SM00645">
    <property type="entry name" value="Pept_C1"/>
    <property type="match status" value="1"/>
</dbReference>
<accession>A0A482VL71</accession>
<proteinExistence type="inferred from homology"/>
<evidence type="ECO:0000256" key="4">
    <source>
        <dbReference type="ARBA" id="ARBA00022801"/>
    </source>
</evidence>
<evidence type="ECO:0000256" key="5">
    <source>
        <dbReference type="ARBA" id="ARBA00022807"/>
    </source>
</evidence>
<dbReference type="GO" id="GO:0006508">
    <property type="term" value="P:proteolysis"/>
    <property type="evidence" value="ECO:0007669"/>
    <property type="project" value="UniProtKB-KW"/>
</dbReference>
<reference evidence="8 9" key="1">
    <citation type="submission" date="2017-03" db="EMBL/GenBank/DDBJ databases">
        <title>Genome of the blue death feigning beetle - Asbolus verrucosus.</title>
        <authorList>
            <person name="Rider S.D."/>
        </authorList>
    </citation>
    <scope>NUCLEOTIDE SEQUENCE [LARGE SCALE GENOMIC DNA]</scope>
    <source>
        <strain evidence="8">Butters</strain>
        <tissue evidence="8">Head and leg muscle</tissue>
    </source>
</reference>
<keyword evidence="6" id="KW-1015">Disulfide bond</keyword>
<feature type="domain" description="Peptidase C1A papain C-terminal" evidence="7">
    <location>
        <begin position="66"/>
        <end position="293"/>
    </location>
</feature>
<dbReference type="GO" id="GO:0004197">
    <property type="term" value="F:cysteine-type endopeptidase activity"/>
    <property type="evidence" value="ECO:0007669"/>
    <property type="project" value="InterPro"/>
</dbReference>
<dbReference type="EMBL" id="QDEB01087975">
    <property type="protein sequence ID" value="RZC33525.1"/>
    <property type="molecule type" value="Genomic_DNA"/>
</dbReference>
<evidence type="ECO:0000256" key="1">
    <source>
        <dbReference type="ARBA" id="ARBA00008455"/>
    </source>
</evidence>
<dbReference type="Proteomes" id="UP000292052">
    <property type="component" value="Unassembled WGS sequence"/>
</dbReference>
<evidence type="ECO:0000256" key="6">
    <source>
        <dbReference type="ARBA" id="ARBA00023157"/>
    </source>
</evidence>
<protein>
    <submittedName>
        <fullName evidence="8">Peptidase C1 and/or Propeptide C1 domain containing protein</fullName>
    </submittedName>
</protein>
<evidence type="ECO:0000313" key="8">
    <source>
        <dbReference type="EMBL" id="RZC33525.1"/>
    </source>
</evidence>
<dbReference type="InterPro" id="IPR025660">
    <property type="entry name" value="Pept_his_AS"/>
</dbReference>
<dbReference type="PROSITE" id="PS00639">
    <property type="entry name" value="THIOL_PROTEASE_HIS"/>
    <property type="match status" value="1"/>
</dbReference>
<keyword evidence="2" id="KW-0645">Protease</keyword>
<dbReference type="InterPro" id="IPR000169">
    <property type="entry name" value="Pept_cys_AS"/>
</dbReference>
<dbReference type="AlphaFoldDB" id="A0A482VL71"/>
<dbReference type="InterPro" id="IPR000668">
    <property type="entry name" value="Peptidase_C1A_C"/>
</dbReference>
<dbReference type="OrthoDB" id="640249at2759"/>
<evidence type="ECO:0000313" key="9">
    <source>
        <dbReference type="Proteomes" id="UP000292052"/>
    </source>
</evidence>
<sequence>SDALSDDFINSINEAQSSWRAGKVWPKNTTEEFLNGLSGAVDPATYIHEYEHLIDYRPQFRDAEGIPNSFDAREKWPKCASIGKAPNQGKCGSCWAVAVASVFTDRYCINTKGAVNEDFSAEDILTCCGSQCIADPMEPCRGGRVYYAWKFAEEQDNVYNRAEAKKCRSDCPNQAYGQTYHQDKQFVKGITFFADGNVQKIQNEIMNNGPVVAHMEVFTDFETYTRGVYMHERGKPRDNQHAVKLIGWGQDKLFSYWLGVNSWGKNWGFNGGLFKIARGRDECKIESAVLTGNIDLNKLAKMKGAK</sequence>
<evidence type="ECO:0000256" key="2">
    <source>
        <dbReference type="ARBA" id="ARBA00022670"/>
    </source>
</evidence>
<evidence type="ECO:0000256" key="3">
    <source>
        <dbReference type="ARBA" id="ARBA00022729"/>
    </source>
</evidence>
<name>A0A482VL71_ASBVE</name>
<dbReference type="InterPro" id="IPR012599">
    <property type="entry name" value="Propeptide_C1A"/>
</dbReference>
<gene>
    <name evidence="8" type="ORF">BDFB_013537</name>
</gene>
<comment type="caution">
    <text evidence="8">The sequence shown here is derived from an EMBL/GenBank/DDBJ whole genome shotgun (WGS) entry which is preliminary data.</text>
</comment>
<evidence type="ECO:0000259" key="7">
    <source>
        <dbReference type="SMART" id="SM00645"/>
    </source>
</evidence>
<keyword evidence="9" id="KW-1185">Reference proteome</keyword>
<dbReference type="Pfam" id="PF08127">
    <property type="entry name" value="Propeptide_C1"/>
    <property type="match status" value="1"/>
</dbReference>
<dbReference type="Gene3D" id="3.90.70.10">
    <property type="entry name" value="Cysteine proteinases"/>
    <property type="match status" value="1"/>
</dbReference>
<dbReference type="PANTHER" id="PTHR12411">
    <property type="entry name" value="CYSTEINE PROTEASE FAMILY C1-RELATED"/>
    <property type="match status" value="1"/>
</dbReference>
<dbReference type="STRING" id="1661398.A0A482VL71"/>
<keyword evidence="3" id="KW-0732">Signal</keyword>
<dbReference type="InterPro" id="IPR038765">
    <property type="entry name" value="Papain-like_cys_pep_sf"/>
</dbReference>
<keyword evidence="5" id="KW-0788">Thiol protease</keyword>
<feature type="non-terminal residue" evidence="8">
    <location>
        <position position="1"/>
    </location>
</feature>
<dbReference type="PRINTS" id="PR00705">
    <property type="entry name" value="PAPAIN"/>
</dbReference>
<dbReference type="SUPFAM" id="SSF54001">
    <property type="entry name" value="Cysteine proteinases"/>
    <property type="match status" value="1"/>
</dbReference>
<keyword evidence="4" id="KW-0378">Hydrolase</keyword>
<organism evidence="8 9">
    <name type="scientific">Asbolus verrucosus</name>
    <name type="common">Desert ironclad beetle</name>
    <dbReference type="NCBI Taxonomy" id="1661398"/>
    <lineage>
        <taxon>Eukaryota</taxon>
        <taxon>Metazoa</taxon>
        <taxon>Ecdysozoa</taxon>
        <taxon>Arthropoda</taxon>
        <taxon>Hexapoda</taxon>
        <taxon>Insecta</taxon>
        <taxon>Pterygota</taxon>
        <taxon>Neoptera</taxon>
        <taxon>Endopterygota</taxon>
        <taxon>Coleoptera</taxon>
        <taxon>Polyphaga</taxon>
        <taxon>Cucujiformia</taxon>
        <taxon>Tenebrionidae</taxon>
        <taxon>Pimeliinae</taxon>
        <taxon>Asbolus</taxon>
    </lineage>
</organism>